<dbReference type="EC" id="6.3.2.4" evidence="12"/>
<evidence type="ECO:0000256" key="8">
    <source>
        <dbReference type="ARBA" id="ARBA00022960"/>
    </source>
</evidence>
<keyword evidence="8 12" id="KW-0133">Cell shape</keyword>
<dbReference type="GO" id="GO:0005829">
    <property type="term" value="C:cytosol"/>
    <property type="evidence" value="ECO:0007669"/>
    <property type="project" value="TreeGrafter"/>
</dbReference>
<dbReference type="InterPro" id="IPR011127">
    <property type="entry name" value="Dala_Dala_lig_N"/>
</dbReference>
<evidence type="ECO:0000256" key="11">
    <source>
        <dbReference type="ARBA" id="ARBA00023316"/>
    </source>
</evidence>
<evidence type="ECO:0000256" key="12">
    <source>
        <dbReference type="HAMAP-Rule" id="MF_00047"/>
    </source>
</evidence>
<comment type="subcellular location">
    <subcellularLocation>
        <location evidence="12">Cytoplasm</location>
    </subcellularLocation>
</comment>
<feature type="binding site" evidence="15">
    <location>
        <position position="300"/>
    </location>
    <ligand>
        <name>Mg(2+)</name>
        <dbReference type="ChEBI" id="CHEBI:18420"/>
        <label>1</label>
    </ligand>
</feature>
<evidence type="ECO:0000259" key="17">
    <source>
        <dbReference type="PROSITE" id="PS50975"/>
    </source>
</evidence>
<feature type="binding site" evidence="15">
    <location>
        <position position="313"/>
    </location>
    <ligand>
        <name>Mg(2+)</name>
        <dbReference type="ChEBI" id="CHEBI:18420"/>
        <label>1</label>
    </ligand>
</feature>
<keyword evidence="5 14" id="KW-0547">Nucleotide-binding</keyword>
<dbReference type="InterPro" id="IPR011761">
    <property type="entry name" value="ATP-grasp"/>
</dbReference>
<dbReference type="UniPathway" id="UPA00219"/>
<protein>
    <recommendedName>
        <fullName evidence="12">D-alanine--D-alanine ligase</fullName>
        <ecNumber evidence="12">6.3.2.4</ecNumber>
    </recommendedName>
    <alternativeName>
        <fullName evidence="12">D-Ala-D-Ala ligase</fullName>
    </alternativeName>
    <alternativeName>
        <fullName evidence="12">D-alanylalanine synthetase</fullName>
    </alternativeName>
</protein>
<comment type="pathway">
    <text evidence="12">Cell wall biogenesis; peptidoglycan biosynthesis.</text>
</comment>
<keyword evidence="10 15" id="KW-0464">Manganese</keyword>
<keyword evidence="9 12" id="KW-0573">Peptidoglycan synthesis</keyword>
<dbReference type="Pfam" id="PF07478">
    <property type="entry name" value="Dala_Dala_lig_C"/>
    <property type="match status" value="1"/>
</dbReference>
<dbReference type="SUPFAM" id="SSF52440">
    <property type="entry name" value="PreATP-grasp domain"/>
    <property type="match status" value="1"/>
</dbReference>
<dbReference type="HAMAP" id="MF_00047">
    <property type="entry name" value="Dala_Dala_lig"/>
    <property type="match status" value="1"/>
</dbReference>
<evidence type="ECO:0000256" key="10">
    <source>
        <dbReference type="ARBA" id="ARBA00023211"/>
    </source>
</evidence>
<keyword evidence="3 12" id="KW-0436">Ligase</keyword>
<keyword evidence="19" id="KW-1185">Reference proteome</keyword>
<keyword evidence="11 12" id="KW-0961">Cell wall biogenesis/degradation</keyword>
<comment type="caution">
    <text evidence="18">The sequence shown here is derived from an EMBL/GenBank/DDBJ whole genome shotgun (WGS) entry which is preliminary data.</text>
</comment>
<name>A0A7V7RJP1_9BACI</name>
<dbReference type="GO" id="GO:0009252">
    <property type="term" value="P:peptidoglycan biosynthetic process"/>
    <property type="evidence" value="ECO:0007669"/>
    <property type="project" value="UniProtKB-UniRule"/>
</dbReference>
<accession>A0A7V7RJP1</accession>
<feature type="domain" description="ATP-grasp" evidence="17">
    <location>
        <begin position="145"/>
        <end position="346"/>
    </location>
</feature>
<dbReference type="Pfam" id="PF01820">
    <property type="entry name" value="Dala_Dala_lig_N"/>
    <property type="match status" value="1"/>
</dbReference>
<feature type="binding site" evidence="14">
    <location>
        <begin position="182"/>
        <end position="184"/>
    </location>
    <ligand>
        <name>ATP</name>
        <dbReference type="ChEBI" id="CHEBI:30616"/>
    </ligand>
</feature>
<evidence type="ECO:0000256" key="2">
    <source>
        <dbReference type="ARBA" id="ARBA00010871"/>
    </source>
</evidence>
<evidence type="ECO:0000256" key="5">
    <source>
        <dbReference type="ARBA" id="ARBA00022741"/>
    </source>
</evidence>
<dbReference type="PROSITE" id="PS00843">
    <property type="entry name" value="DALA_DALA_LIGASE_1"/>
    <property type="match status" value="1"/>
</dbReference>
<comment type="catalytic activity">
    <reaction evidence="12">
        <text>2 D-alanine + ATP = D-alanyl-D-alanine + ADP + phosphate + H(+)</text>
        <dbReference type="Rhea" id="RHEA:11224"/>
        <dbReference type="ChEBI" id="CHEBI:15378"/>
        <dbReference type="ChEBI" id="CHEBI:30616"/>
        <dbReference type="ChEBI" id="CHEBI:43474"/>
        <dbReference type="ChEBI" id="CHEBI:57416"/>
        <dbReference type="ChEBI" id="CHEBI:57822"/>
        <dbReference type="ChEBI" id="CHEBI:456216"/>
        <dbReference type="EC" id="6.3.2.4"/>
    </reaction>
</comment>
<proteinExistence type="inferred from homology"/>
<dbReference type="PIRSF" id="PIRSF039102">
    <property type="entry name" value="Ddl/VanB"/>
    <property type="match status" value="1"/>
</dbReference>
<dbReference type="Gene3D" id="3.30.470.20">
    <property type="entry name" value="ATP-grasp fold, B domain"/>
    <property type="match status" value="1"/>
</dbReference>
<evidence type="ECO:0000256" key="6">
    <source>
        <dbReference type="ARBA" id="ARBA00022840"/>
    </source>
</evidence>
<dbReference type="InterPro" id="IPR016185">
    <property type="entry name" value="PreATP-grasp_dom_sf"/>
</dbReference>
<keyword evidence="7 15" id="KW-0460">Magnesium</keyword>
<dbReference type="EMBL" id="WBOT01000005">
    <property type="protein sequence ID" value="KAB2331243.1"/>
    <property type="molecule type" value="Genomic_DNA"/>
</dbReference>
<dbReference type="NCBIfam" id="NF000091">
    <property type="entry name" value="D_ala_D_ser_VanG"/>
    <property type="match status" value="1"/>
</dbReference>
<dbReference type="GO" id="GO:0008716">
    <property type="term" value="F:D-alanine-D-alanine ligase activity"/>
    <property type="evidence" value="ECO:0007669"/>
    <property type="project" value="UniProtKB-UniRule"/>
</dbReference>
<evidence type="ECO:0000256" key="9">
    <source>
        <dbReference type="ARBA" id="ARBA00022984"/>
    </source>
</evidence>
<dbReference type="InterPro" id="IPR011095">
    <property type="entry name" value="Dala_Dala_lig_C"/>
</dbReference>
<dbReference type="GO" id="GO:0008360">
    <property type="term" value="P:regulation of cell shape"/>
    <property type="evidence" value="ECO:0007669"/>
    <property type="project" value="UniProtKB-KW"/>
</dbReference>
<feature type="active site" evidence="13">
    <location>
        <position position="190"/>
    </location>
</feature>
<dbReference type="InterPro" id="IPR005905">
    <property type="entry name" value="D_ala_D_ala"/>
</dbReference>
<dbReference type="GO" id="GO:0046872">
    <property type="term" value="F:metal ion binding"/>
    <property type="evidence" value="ECO:0007669"/>
    <property type="project" value="UniProtKB-KW"/>
</dbReference>
<evidence type="ECO:0000256" key="13">
    <source>
        <dbReference type="PIRSR" id="PIRSR039102-1"/>
    </source>
</evidence>
<dbReference type="NCBIfam" id="NF002528">
    <property type="entry name" value="PRK01966.1-4"/>
    <property type="match status" value="1"/>
</dbReference>
<gene>
    <name evidence="18" type="primary">vanG</name>
    <name evidence="12" type="synonym">ddl</name>
    <name evidence="18" type="ORF">F7732_15415</name>
</gene>
<feature type="binding site" evidence="14">
    <location>
        <begin position="220"/>
        <end position="227"/>
    </location>
    <ligand>
        <name>ATP</name>
        <dbReference type="ChEBI" id="CHEBI:30616"/>
    </ligand>
</feature>
<feature type="binding site" evidence="15">
    <location>
        <position position="313"/>
    </location>
    <ligand>
        <name>Mg(2+)</name>
        <dbReference type="ChEBI" id="CHEBI:18420"/>
        <label>2</label>
    </ligand>
</feature>
<comment type="cofactor">
    <cofactor evidence="1">
        <name>Mn(2+)</name>
        <dbReference type="ChEBI" id="CHEBI:29035"/>
    </cofactor>
</comment>
<dbReference type="PANTHER" id="PTHR23132:SF25">
    <property type="entry name" value="D-ALANINE--D-ALANINE LIGASE A"/>
    <property type="match status" value="1"/>
</dbReference>
<keyword evidence="4 15" id="KW-0479">Metal-binding</keyword>
<comment type="similarity">
    <text evidence="2 12">Belongs to the D-alanine--D-alanine ligase family.</text>
</comment>
<sequence>MEKMIVAVLFGGCSNEYEVSLQSAYSVITHMDPQKYEIVLIGITKEGRWYRYYGSAENILNDTWCADEANCTPAIFSPNRYENHLLEEETNGQVVKTMIDLVFPVLHGKNGEDGTLQGYLELAGIPYAGCDTLSSALCMDKDRAHKLAALEGIRTPASVVFSRSALIEEIIAETDQLKLPLFVKPVKSGSSIGITLVNERDELPSAVAEAFSHDERVIIEEFINGFEVGCAILGNDDLIVGEVDEIELETGYFDFKEKYSLTTSKIHMPARIDEELKAKVKDTGIKIYHALGCSGLARVDMFITPNGEIVFNEVNTFPGFTDHSRYPNMMKGIGLTFSEIIDQLIQLGLER</sequence>
<comment type="cofactor">
    <cofactor evidence="15">
        <name>Mg(2+)</name>
        <dbReference type="ChEBI" id="CHEBI:18420"/>
    </cofactor>
    <cofactor evidence="15">
        <name>Mn(2+)</name>
        <dbReference type="ChEBI" id="CHEBI:29035"/>
    </cofactor>
    <text evidence="15">Binds 2 magnesium or manganese ions per subunit.</text>
</comment>
<feature type="active site" evidence="13">
    <location>
        <position position="16"/>
    </location>
</feature>
<evidence type="ECO:0000313" key="19">
    <source>
        <dbReference type="Proteomes" id="UP000441354"/>
    </source>
</evidence>
<dbReference type="Gene3D" id="3.40.50.20">
    <property type="match status" value="1"/>
</dbReference>
<organism evidence="18 19">
    <name type="scientific">Bacillus mesophilum</name>
    <dbReference type="NCBI Taxonomy" id="1071718"/>
    <lineage>
        <taxon>Bacteria</taxon>
        <taxon>Bacillati</taxon>
        <taxon>Bacillota</taxon>
        <taxon>Bacilli</taxon>
        <taxon>Bacillales</taxon>
        <taxon>Bacillaceae</taxon>
        <taxon>Bacillus</taxon>
    </lineage>
</organism>
<evidence type="ECO:0000313" key="18">
    <source>
        <dbReference type="EMBL" id="KAB2331243.1"/>
    </source>
</evidence>
<dbReference type="GO" id="GO:0005524">
    <property type="term" value="F:ATP binding"/>
    <property type="evidence" value="ECO:0007669"/>
    <property type="project" value="UniProtKB-UniRule"/>
</dbReference>
<evidence type="ECO:0000256" key="3">
    <source>
        <dbReference type="ARBA" id="ARBA00022598"/>
    </source>
</evidence>
<dbReference type="PROSITE" id="PS50975">
    <property type="entry name" value="ATP_GRASP"/>
    <property type="match status" value="1"/>
</dbReference>
<evidence type="ECO:0000256" key="7">
    <source>
        <dbReference type="ARBA" id="ARBA00022842"/>
    </source>
</evidence>
<feature type="binding site" evidence="14">
    <location>
        <begin position="190"/>
        <end position="191"/>
    </location>
    <ligand>
        <name>ATP</name>
        <dbReference type="ChEBI" id="CHEBI:30616"/>
    </ligand>
</feature>
<evidence type="ECO:0000256" key="4">
    <source>
        <dbReference type="ARBA" id="ARBA00022723"/>
    </source>
</evidence>
<dbReference type="AlphaFoldDB" id="A0A7V7RJP1"/>
<keyword evidence="6 16" id="KW-0067">ATP-binding</keyword>
<dbReference type="NCBIfam" id="TIGR01205">
    <property type="entry name" value="D_ala_D_alaTIGR"/>
    <property type="match status" value="1"/>
</dbReference>
<keyword evidence="12" id="KW-0963">Cytoplasm</keyword>
<evidence type="ECO:0000256" key="14">
    <source>
        <dbReference type="PIRSR" id="PIRSR039102-2"/>
    </source>
</evidence>
<dbReference type="SUPFAM" id="SSF56059">
    <property type="entry name" value="Glutathione synthetase ATP-binding domain-like"/>
    <property type="match status" value="1"/>
</dbReference>
<reference evidence="18 19" key="1">
    <citation type="journal article" date="2014" name="Arch. Microbiol.">
        <title>Bacillus mesophilum sp. nov., strain IITR-54T, a novel 4-chlorobiphenyl dechlorinating bacterium.</title>
        <authorList>
            <person name="Manickam N."/>
            <person name="Singh N.K."/>
            <person name="Bajaj A."/>
            <person name="Kumar R.M."/>
            <person name="Kaur G."/>
            <person name="Kaur N."/>
            <person name="Bala M."/>
            <person name="Kumar A."/>
            <person name="Mayilraj S."/>
        </authorList>
    </citation>
    <scope>NUCLEOTIDE SEQUENCE [LARGE SCALE GENOMIC DNA]</scope>
    <source>
        <strain evidence="18 19">IITR-54</strain>
    </source>
</reference>
<dbReference type="PROSITE" id="PS00844">
    <property type="entry name" value="DALA_DALA_LIGASE_2"/>
    <property type="match status" value="1"/>
</dbReference>
<dbReference type="GO" id="GO:0071555">
    <property type="term" value="P:cell wall organization"/>
    <property type="evidence" value="ECO:0007669"/>
    <property type="project" value="UniProtKB-KW"/>
</dbReference>
<comment type="function">
    <text evidence="12">Cell wall formation.</text>
</comment>
<evidence type="ECO:0000256" key="15">
    <source>
        <dbReference type="PIRSR" id="PIRSR039102-3"/>
    </source>
</evidence>
<dbReference type="PANTHER" id="PTHR23132">
    <property type="entry name" value="D-ALANINE--D-ALANINE LIGASE"/>
    <property type="match status" value="1"/>
</dbReference>
<dbReference type="NCBIfam" id="NF002378">
    <property type="entry name" value="PRK01372.1"/>
    <property type="match status" value="1"/>
</dbReference>
<feature type="active site" evidence="13">
    <location>
        <position position="324"/>
    </location>
</feature>
<dbReference type="InterPro" id="IPR000291">
    <property type="entry name" value="D-Ala_lig_Van_CS"/>
</dbReference>
<dbReference type="Gene3D" id="3.30.1490.20">
    <property type="entry name" value="ATP-grasp fold, A domain"/>
    <property type="match status" value="1"/>
</dbReference>
<feature type="binding site" evidence="15">
    <location>
        <position position="315"/>
    </location>
    <ligand>
        <name>Mg(2+)</name>
        <dbReference type="ChEBI" id="CHEBI:18420"/>
        <label>2</label>
    </ligand>
</feature>
<dbReference type="Proteomes" id="UP000441354">
    <property type="component" value="Unassembled WGS sequence"/>
</dbReference>
<feature type="binding site" evidence="14">
    <location>
        <position position="141"/>
    </location>
    <ligand>
        <name>ATP</name>
        <dbReference type="ChEBI" id="CHEBI:30616"/>
    </ligand>
</feature>
<dbReference type="RefSeq" id="WP_151574907.1">
    <property type="nucleotide sequence ID" value="NZ_WBOT01000005.1"/>
</dbReference>
<evidence type="ECO:0000256" key="1">
    <source>
        <dbReference type="ARBA" id="ARBA00001936"/>
    </source>
</evidence>
<dbReference type="InterPro" id="IPR013815">
    <property type="entry name" value="ATP_grasp_subdomain_1"/>
</dbReference>
<feature type="binding site" evidence="14">
    <location>
        <begin position="312"/>
        <end position="313"/>
    </location>
    <ligand>
        <name>ATP</name>
        <dbReference type="ChEBI" id="CHEBI:30616"/>
    </ligand>
</feature>
<dbReference type="FunFam" id="3.30.470.20:FF:000008">
    <property type="entry name" value="D-alanine--D-alanine ligase"/>
    <property type="match status" value="1"/>
</dbReference>
<evidence type="ECO:0000256" key="16">
    <source>
        <dbReference type="PROSITE-ProRule" id="PRU00409"/>
    </source>
</evidence>
<dbReference type="OrthoDB" id="9813261at2"/>